<dbReference type="PROSITE" id="PS50850">
    <property type="entry name" value="MFS"/>
    <property type="match status" value="1"/>
</dbReference>
<reference evidence="6" key="1">
    <citation type="journal article" date="2015" name="Int. J. Syst. Evol. Microbiol.">
        <title>Rhizobium oryzicola sp. nov., potential plant-growth-promoting endophytic bacteria isolated from rice roots.</title>
        <authorList>
            <person name="Zhang X.X."/>
            <person name="Gao J.S."/>
            <person name="Cao Y.H."/>
            <person name="Sheirdil R.A."/>
            <person name="Wang X.C."/>
            <person name="Zhang L."/>
        </authorList>
    </citation>
    <scope>NUCLEOTIDE SEQUENCE</scope>
    <source>
        <strain evidence="6">05753</strain>
    </source>
</reference>
<proteinExistence type="predicted"/>
<protein>
    <submittedName>
        <fullName evidence="6">MFS transporter</fullName>
    </submittedName>
</protein>
<evidence type="ECO:0000256" key="4">
    <source>
        <dbReference type="SAM" id="Phobius"/>
    </source>
</evidence>
<reference evidence="6" key="2">
    <citation type="submission" date="2023-07" db="EMBL/GenBank/DDBJ databases">
        <authorList>
            <person name="Sun H."/>
        </authorList>
    </citation>
    <scope>NUCLEOTIDE SEQUENCE</scope>
    <source>
        <strain evidence="6">05753</strain>
    </source>
</reference>
<name>A0ABT8SYR7_9HYPH</name>
<feature type="domain" description="Major facilitator superfamily (MFS) profile" evidence="5">
    <location>
        <begin position="27"/>
        <end position="409"/>
    </location>
</feature>
<dbReference type="Proteomes" id="UP001169006">
    <property type="component" value="Unassembled WGS sequence"/>
</dbReference>
<dbReference type="Pfam" id="PF07690">
    <property type="entry name" value="MFS_1"/>
    <property type="match status" value="1"/>
</dbReference>
<organism evidence="6 7">
    <name type="scientific">Rhizobium oryzicola</name>
    <dbReference type="NCBI Taxonomy" id="1232668"/>
    <lineage>
        <taxon>Bacteria</taxon>
        <taxon>Pseudomonadati</taxon>
        <taxon>Pseudomonadota</taxon>
        <taxon>Alphaproteobacteria</taxon>
        <taxon>Hyphomicrobiales</taxon>
        <taxon>Rhizobiaceae</taxon>
        <taxon>Rhizobium/Agrobacterium group</taxon>
        <taxon>Rhizobium</taxon>
    </lineage>
</organism>
<evidence type="ECO:0000256" key="2">
    <source>
        <dbReference type="ARBA" id="ARBA00022989"/>
    </source>
</evidence>
<keyword evidence="2 4" id="KW-1133">Transmembrane helix</keyword>
<accession>A0ABT8SYR7</accession>
<evidence type="ECO:0000256" key="1">
    <source>
        <dbReference type="ARBA" id="ARBA00022692"/>
    </source>
</evidence>
<evidence type="ECO:0000259" key="5">
    <source>
        <dbReference type="PROSITE" id="PS50850"/>
    </source>
</evidence>
<dbReference type="InterPro" id="IPR036259">
    <property type="entry name" value="MFS_trans_sf"/>
</dbReference>
<dbReference type="PANTHER" id="PTHR23527">
    <property type="entry name" value="BLL3282 PROTEIN"/>
    <property type="match status" value="1"/>
</dbReference>
<feature type="transmembrane region" description="Helical" evidence="4">
    <location>
        <begin position="233"/>
        <end position="255"/>
    </location>
</feature>
<feature type="transmembrane region" description="Helical" evidence="4">
    <location>
        <begin position="69"/>
        <end position="90"/>
    </location>
</feature>
<keyword evidence="7" id="KW-1185">Reference proteome</keyword>
<feature type="transmembrane region" description="Helical" evidence="4">
    <location>
        <begin position="96"/>
        <end position="129"/>
    </location>
</feature>
<evidence type="ECO:0000313" key="6">
    <source>
        <dbReference type="EMBL" id="MDO1583415.1"/>
    </source>
</evidence>
<sequence length="409" mass="42701">MFITESMCVSLSPSLLDGTRHPGLVHTLLVATAVQVFATASVLALTALAGVVASDLGIEPHWIGYQISAIYAVGVFSSATAGTLVARFGASRIEQVAIGCSALGFLCLATGQSAMMLLGTASIGVGYGLNNPASSQLLSRVTPVSRRNIVFSIKQSGVPLGGVVASVLFPVMSQRFGWRETFVIAGLLCLVLLVWLALTHKDAPDARRPGGSLLKDFAEVQALVWRNRSLRTLSLLGLIYSAMQLSMSAFAVLSLTEEGRMPLLMAGSIAAAMQLSGAFGRIGWGVMADRLGGGFVTLGLIGLLSGLCCVALFWLGTLPPPLQILLFICMGGLSIGWNGVLLAEIARASESGRVGAFTGGVLVYTFIGVIFGPSLFAQLVSVAGSYGVAFLMFSATGFIGAILAFHYRR</sequence>
<dbReference type="SUPFAM" id="SSF103473">
    <property type="entry name" value="MFS general substrate transporter"/>
    <property type="match status" value="1"/>
</dbReference>
<feature type="transmembrane region" description="Helical" evidence="4">
    <location>
        <begin position="261"/>
        <end position="279"/>
    </location>
</feature>
<feature type="transmembrane region" description="Helical" evidence="4">
    <location>
        <begin position="291"/>
        <end position="316"/>
    </location>
</feature>
<keyword evidence="1 4" id="KW-0812">Transmembrane</keyword>
<evidence type="ECO:0000313" key="7">
    <source>
        <dbReference type="Proteomes" id="UP001169006"/>
    </source>
</evidence>
<comment type="caution">
    <text evidence="6">The sequence shown here is derived from an EMBL/GenBank/DDBJ whole genome shotgun (WGS) entry which is preliminary data.</text>
</comment>
<feature type="transmembrane region" description="Helical" evidence="4">
    <location>
        <begin position="24"/>
        <end position="48"/>
    </location>
</feature>
<feature type="transmembrane region" description="Helical" evidence="4">
    <location>
        <begin position="181"/>
        <end position="198"/>
    </location>
</feature>
<keyword evidence="3 4" id="KW-0472">Membrane</keyword>
<feature type="transmembrane region" description="Helical" evidence="4">
    <location>
        <begin position="383"/>
        <end position="405"/>
    </location>
</feature>
<dbReference type="EMBL" id="JAUKWQ010000004">
    <property type="protein sequence ID" value="MDO1583415.1"/>
    <property type="molecule type" value="Genomic_DNA"/>
</dbReference>
<dbReference type="Gene3D" id="1.20.1250.20">
    <property type="entry name" value="MFS general substrate transporter like domains"/>
    <property type="match status" value="2"/>
</dbReference>
<dbReference type="RefSeq" id="WP_302077601.1">
    <property type="nucleotide sequence ID" value="NZ_JAUKWQ010000004.1"/>
</dbReference>
<dbReference type="InterPro" id="IPR052952">
    <property type="entry name" value="MFS-Transporter"/>
</dbReference>
<gene>
    <name evidence="6" type="ORF">Q2T52_15100</name>
</gene>
<evidence type="ECO:0000256" key="3">
    <source>
        <dbReference type="ARBA" id="ARBA00023136"/>
    </source>
</evidence>
<dbReference type="InterPro" id="IPR011701">
    <property type="entry name" value="MFS"/>
</dbReference>
<feature type="transmembrane region" description="Helical" evidence="4">
    <location>
        <begin position="322"/>
        <end position="342"/>
    </location>
</feature>
<dbReference type="InterPro" id="IPR020846">
    <property type="entry name" value="MFS_dom"/>
</dbReference>
<feature type="transmembrane region" description="Helical" evidence="4">
    <location>
        <begin position="354"/>
        <end position="377"/>
    </location>
</feature>
<dbReference type="PANTHER" id="PTHR23527:SF1">
    <property type="entry name" value="BLL3282 PROTEIN"/>
    <property type="match status" value="1"/>
</dbReference>